<sequence>MAGEGNRPASLARLIEGVIRLLGLIRPNRSHPSQPQPDGDGKESKTLEGGGHCPVSQLGLQSWS</sequence>
<comment type="caution">
    <text evidence="2">The sequence shown here is derived from an EMBL/GenBank/DDBJ whole genome shotgun (WGS) entry which is preliminary data.</text>
</comment>
<protein>
    <submittedName>
        <fullName evidence="2">Uncharacterized protein</fullName>
    </submittedName>
</protein>
<proteinExistence type="predicted"/>
<evidence type="ECO:0000313" key="3">
    <source>
        <dbReference type="Proteomes" id="UP000824469"/>
    </source>
</evidence>
<dbReference type="AlphaFoldDB" id="A0AA38C3C5"/>
<evidence type="ECO:0000313" key="2">
    <source>
        <dbReference type="EMBL" id="KAH9292427.1"/>
    </source>
</evidence>
<reference evidence="2 3" key="1">
    <citation type="journal article" date="2021" name="Nat. Plants">
        <title>The Taxus genome provides insights into paclitaxel biosynthesis.</title>
        <authorList>
            <person name="Xiong X."/>
            <person name="Gou J."/>
            <person name="Liao Q."/>
            <person name="Li Y."/>
            <person name="Zhou Q."/>
            <person name="Bi G."/>
            <person name="Li C."/>
            <person name="Du R."/>
            <person name="Wang X."/>
            <person name="Sun T."/>
            <person name="Guo L."/>
            <person name="Liang H."/>
            <person name="Lu P."/>
            <person name="Wu Y."/>
            <person name="Zhang Z."/>
            <person name="Ro D.K."/>
            <person name="Shang Y."/>
            <person name="Huang S."/>
            <person name="Yan J."/>
        </authorList>
    </citation>
    <scope>NUCLEOTIDE SEQUENCE [LARGE SCALE GENOMIC DNA]</scope>
    <source>
        <strain evidence="2">Ta-2019</strain>
    </source>
</reference>
<feature type="non-terminal residue" evidence="2">
    <location>
        <position position="64"/>
    </location>
</feature>
<evidence type="ECO:0000256" key="1">
    <source>
        <dbReference type="SAM" id="MobiDB-lite"/>
    </source>
</evidence>
<accession>A0AA38C3C5</accession>
<gene>
    <name evidence="2" type="ORF">KI387_042383</name>
</gene>
<dbReference type="EMBL" id="JAHRHJ020003143">
    <property type="protein sequence ID" value="KAH9292427.1"/>
    <property type="molecule type" value="Genomic_DNA"/>
</dbReference>
<organism evidence="2 3">
    <name type="scientific">Taxus chinensis</name>
    <name type="common">Chinese yew</name>
    <name type="synonym">Taxus wallichiana var. chinensis</name>
    <dbReference type="NCBI Taxonomy" id="29808"/>
    <lineage>
        <taxon>Eukaryota</taxon>
        <taxon>Viridiplantae</taxon>
        <taxon>Streptophyta</taxon>
        <taxon>Embryophyta</taxon>
        <taxon>Tracheophyta</taxon>
        <taxon>Spermatophyta</taxon>
        <taxon>Pinopsida</taxon>
        <taxon>Pinidae</taxon>
        <taxon>Conifers II</taxon>
        <taxon>Cupressales</taxon>
        <taxon>Taxaceae</taxon>
        <taxon>Taxus</taxon>
    </lineage>
</organism>
<feature type="region of interest" description="Disordered" evidence="1">
    <location>
        <begin position="26"/>
        <end position="64"/>
    </location>
</feature>
<dbReference type="Proteomes" id="UP000824469">
    <property type="component" value="Unassembled WGS sequence"/>
</dbReference>
<name>A0AA38C3C5_TAXCH</name>
<keyword evidence="3" id="KW-1185">Reference proteome</keyword>